<evidence type="ECO:0000256" key="9">
    <source>
        <dbReference type="ARBA" id="ARBA00022840"/>
    </source>
</evidence>
<comment type="caution">
    <text evidence="15">The sequence shown here is derived from an EMBL/GenBank/DDBJ whole genome shotgun (WGS) entry which is preliminary data.</text>
</comment>
<evidence type="ECO:0000313" key="16">
    <source>
        <dbReference type="Proteomes" id="UP000245412"/>
    </source>
</evidence>
<keyword evidence="4" id="KW-0597">Phosphoprotein</keyword>
<evidence type="ECO:0000313" key="15">
    <source>
        <dbReference type="EMBL" id="PWJ76807.1"/>
    </source>
</evidence>
<dbReference type="InterPro" id="IPR003661">
    <property type="entry name" value="HisK_dim/P_dom"/>
</dbReference>
<dbReference type="InterPro" id="IPR036890">
    <property type="entry name" value="HATPase_C_sf"/>
</dbReference>
<dbReference type="PANTHER" id="PTHR45453">
    <property type="entry name" value="PHOSPHATE REGULON SENSOR PROTEIN PHOR"/>
    <property type="match status" value="1"/>
</dbReference>
<evidence type="ECO:0000256" key="2">
    <source>
        <dbReference type="ARBA" id="ARBA00004370"/>
    </source>
</evidence>
<dbReference type="AlphaFoldDB" id="A0AB73T6J9"/>
<keyword evidence="6 13" id="KW-0812">Transmembrane</keyword>
<evidence type="ECO:0000256" key="4">
    <source>
        <dbReference type="ARBA" id="ARBA00022553"/>
    </source>
</evidence>
<dbReference type="InterPro" id="IPR005467">
    <property type="entry name" value="His_kinase_dom"/>
</dbReference>
<dbReference type="Pfam" id="PF02518">
    <property type="entry name" value="HATPase_c"/>
    <property type="match status" value="1"/>
</dbReference>
<dbReference type="PROSITE" id="PS50109">
    <property type="entry name" value="HIS_KIN"/>
    <property type="match status" value="1"/>
</dbReference>
<keyword evidence="12 13" id="KW-0472">Membrane</keyword>
<keyword evidence="7" id="KW-0547">Nucleotide-binding</keyword>
<sequence length="403" mass="44997">MKNNYRKLKTGLLVRTLLISLLAMGVGYALLKIVIDGIFQKSFPALVIKLLMKFGMEHEAANQLYGRVFMDNKGLFLGIGFVLLFLLFFYIAISKMTRYLDDIGKEIENILSDSDAPVTLVPELRPLAERLTTLKMTLKRRENAAIESEQRKNDLVVYLAHDLKTPLTSVIAYLTMLDEQPDMGAEEKAKYIHISLEKAIRLGELISEFFEITRFNLQDIVLERDVLDVSMMLEQLADESYAVLSEKDLTCSIQTDEGLLVNGDPDKLARVFDNLLRNAIAYCYRGTNIDIQAHGHNGSIIITFTNQGDPIPPQKLSSIFEKFYRVDNARSSQTGGAGLGLSIAKEIVELHGGIIRAESDRGGICFTVQLPLYQKLDLKKKGKAAAKSAAKNGVKNNDKGKTE</sequence>
<keyword evidence="5" id="KW-0808">Transferase</keyword>
<dbReference type="SUPFAM" id="SSF55874">
    <property type="entry name" value="ATPase domain of HSP90 chaperone/DNA topoisomerase II/histidine kinase"/>
    <property type="match status" value="1"/>
</dbReference>
<evidence type="ECO:0000259" key="14">
    <source>
        <dbReference type="PROSITE" id="PS50109"/>
    </source>
</evidence>
<organism evidence="15 16">
    <name type="scientific">Murimonas intestini</name>
    <dbReference type="NCBI Taxonomy" id="1337051"/>
    <lineage>
        <taxon>Bacteria</taxon>
        <taxon>Bacillati</taxon>
        <taxon>Bacillota</taxon>
        <taxon>Clostridia</taxon>
        <taxon>Lachnospirales</taxon>
        <taxon>Lachnospiraceae</taxon>
        <taxon>Murimonas</taxon>
    </lineage>
</organism>
<keyword evidence="10 13" id="KW-1133">Transmembrane helix</keyword>
<keyword evidence="9" id="KW-0067">ATP-binding</keyword>
<reference evidence="15 16" key="1">
    <citation type="submission" date="2018-05" db="EMBL/GenBank/DDBJ databases">
        <authorList>
            <person name="Goeker M."/>
            <person name="Huntemann M."/>
            <person name="Clum A."/>
            <person name="Pillay M."/>
            <person name="Palaniappan K."/>
            <person name="Varghese N."/>
            <person name="Mikhailova N."/>
            <person name="Stamatis D."/>
            <person name="Reddy T."/>
            <person name="Daum C."/>
            <person name="Shapiro N."/>
            <person name="Ivanova N."/>
            <person name="Kyrpides N."/>
            <person name="Woyke T."/>
        </authorList>
    </citation>
    <scope>NUCLEOTIDE SEQUENCE [LARGE SCALE GENOMIC DNA]</scope>
    <source>
        <strain evidence="15 16">DSM 26524</strain>
    </source>
</reference>
<dbReference type="CDD" id="cd00082">
    <property type="entry name" value="HisKA"/>
    <property type="match status" value="1"/>
</dbReference>
<feature type="transmembrane region" description="Helical" evidence="13">
    <location>
        <begin position="12"/>
        <end position="35"/>
    </location>
</feature>
<dbReference type="FunFam" id="3.30.565.10:FF:000013">
    <property type="entry name" value="Two-component sensor histidine kinase"/>
    <property type="match status" value="1"/>
</dbReference>
<keyword evidence="11" id="KW-0902">Two-component regulatory system</keyword>
<evidence type="ECO:0000256" key="1">
    <source>
        <dbReference type="ARBA" id="ARBA00000085"/>
    </source>
</evidence>
<name>A0AB73T6J9_9FIRM</name>
<proteinExistence type="predicted"/>
<dbReference type="GO" id="GO:0000155">
    <property type="term" value="F:phosphorelay sensor kinase activity"/>
    <property type="evidence" value="ECO:0007669"/>
    <property type="project" value="InterPro"/>
</dbReference>
<gene>
    <name evidence="15" type="ORF">C7383_104254</name>
</gene>
<evidence type="ECO:0000256" key="12">
    <source>
        <dbReference type="ARBA" id="ARBA00023136"/>
    </source>
</evidence>
<keyword evidence="8 15" id="KW-0418">Kinase</keyword>
<evidence type="ECO:0000256" key="11">
    <source>
        <dbReference type="ARBA" id="ARBA00023012"/>
    </source>
</evidence>
<dbReference type="SMART" id="SM00388">
    <property type="entry name" value="HisKA"/>
    <property type="match status" value="1"/>
</dbReference>
<evidence type="ECO:0000256" key="8">
    <source>
        <dbReference type="ARBA" id="ARBA00022777"/>
    </source>
</evidence>
<comment type="subcellular location">
    <subcellularLocation>
        <location evidence="2">Membrane</location>
    </subcellularLocation>
</comment>
<comment type="catalytic activity">
    <reaction evidence="1">
        <text>ATP + protein L-histidine = ADP + protein N-phospho-L-histidine.</text>
        <dbReference type="EC" id="2.7.13.3"/>
    </reaction>
</comment>
<dbReference type="GO" id="GO:0004721">
    <property type="term" value="F:phosphoprotein phosphatase activity"/>
    <property type="evidence" value="ECO:0007669"/>
    <property type="project" value="TreeGrafter"/>
</dbReference>
<dbReference type="RefSeq" id="WP_187374430.1">
    <property type="nucleotide sequence ID" value="NZ_CABJAT010000013.1"/>
</dbReference>
<dbReference type="InterPro" id="IPR003594">
    <property type="entry name" value="HATPase_dom"/>
</dbReference>
<evidence type="ECO:0000256" key="5">
    <source>
        <dbReference type="ARBA" id="ARBA00022679"/>
    </source>
</evidence>
<dbReference type="SMART" id="SM00387">
    <property type="entry name" value="HATPase_c"/>
    <property type="match status" value="1"/>
</dbReference>
<dbReference type="GO" id="GO:0005886">
    <property type="term" value="C:plasma membrane"/>
    <property type="evidence" value="ECO:0007669"/>
    <property type="project" value="TreeGrafter"/>
</dbReference>
<keyword evidence="16" id="KW-1185">Reference proteome</keyword>
<dbReference type="GO" id="GO:0005524">
    <property type="term" value="F:ATP binding"/>
    <property type="evidence" value="ECO:0007669"/>
    <property type="project" value="UniProtKB-KW"/>
</dbReference>
<evidence type="ECO:0000256" key="13">
    <source>
        <dbReference type="SAM" id="Phobius"/>
    </source>
</evidence>
<evidence type="ECO:0000256" key="3">
    <source>
        <dbReference type="ARBA" id="ARBA00012438"/>
    </source>
</evidence>
<protein>
    <recommendedName>
        <fullName evidence="3">histidine kinase</fullName>
        <ecNumber evidence="3">2.7.13.3</ecNumber>
    </recommendedName>
</protein>
<dbReference type="PANTHER" id="PTHR45453:SF1">
    <property type="entry name" value="PHOSPHATE REGULON SENSOR PROTEIN PHOR"/>
    <property type="match status" value="1"/>
</dbReference>
<dbReference type="GO" id="GO:0016036">
    <property type="term" value="P:cellular response to phosphate starvation"/>
    <property type="evidence" value="ECO:0007669"/>
    <property type="project" value="TreeGrafter"/>
</dbReference>
<dbReference type="Proteomes" id="UP000245412">
    <property type="component" value="Unassembled WGS sequence"/>
</dbReference>
<dbReference type="InterPro" id="IPR050351">
    <property type="entry name" value="BphY/WalK/GraS-like"/>
</dbReference>
<dbReference type="PRINTS" id="PR00344">
    <property type="entry name" value="BCTRLSENSOR"/>
</dbReference>
<dbReference type="InterPro" id="IPR004358">
    <property type="entry name" value="Sig_transdc_His_kin-like_C"/>
</dbReference>
<dbReference type="InterPro" id="IPR036097">
    <property type="entry name" value="HisK_dim/P_sf"/>
</dbReference>
<dbReference type="Gene3D" id="1.10.287.130">
    <property type="match status" value="1"/>
</dbReference>
<dbReference type="Pfam" id="PF00512">
    <property type="entry name" value="HisKA"/>
    <property type="match status" value="1"/>
</dbReference>
<evidence type="ECO:0000256" key="10">
    <source>
        <dbReference type="ARBA" id="ARBA00022989"/>
    </source>
</evidence>
<dbReference type="EMBL" id="QGGY01000004">
    <property type="protein sequence ID" value="PWJ76807.1"/>
    <property type="molecule type" value="Genomic_DNA"/>
</dbReference>
<dbReference type="SUPFAM" id="SSF47384">
    <property type="entry name" value="Homodimeric domain of signal transducing histidine kinase"/>
    <property type="match status" value="1"/>
</dbReference>
<feature type="domain" description="Histidine kinase" evidence="14">
    <location>
        <begin position="158"/>
        <end position="374"/>
    </location>
</feature>
<feature type="transmembrane region" description="Helical" evidence="13">
    <location>
        <begin position="74"/>
        <end position="93"/>
    </location>
</feature>
<dbReference type="EC" id="2.7.13.3" evidence="3"/>
<accession>A0AB73T6J9</accession>
<evidence type="ECO:0000256" key="7">
    <source>
        <dbReference type="ARBA" id="ARBA00022741"/>
    </source>
</evidence>
<evidence type="ECO:0000256" key="6">
    <source>
        <dbReference type="ARBA" id="ARBA00022692"/>
    </source>
</evidence>
<dbReference type="Gene3D" id="3.30.565.10">
    <property type="entry name" value="Histidine kinase-like ATPase, C-terminal domain"/>
    <property type="match status" value="1"/>
</dbReference>